<dbReference type="InterPro" id="IPR027417">
    <property type="entry name" value="P-loop_NTPase"/>
</dbReference>
<dbReference type="InterPro" id="IPR003593">
    <property type="entry name" value="AAA+_ATPase"/>
</dbReference>
<evidence type="ECO:0000313" key="16">
    <source>
        <dbReference type="EMBL" id="RDY29097.1"/>
    </source>
</evidence>
<proteinExistence type="inferred from homology"/>
<keyword evidence="17" id="KW-1185">Reference proteome</keyword>
<feature type="binding site" evidence="13">
    <location>
        <position position="412"/>
    </location>
    <ligand>
        <name>Zn(2+)</name>
        <dbReference type="ChEBI" id="CHEBI:29105"/>
        <note>catalytic</note>
    </ligand>
</feature>
<dbReference type="Pfam" id="PF06480">
    <property type="entry name" value="FtsH_ext"/>
    <property type="match status" value="1"/>
</dbReference>
<dbReference type="SMART" id="SM00382">
    <property type="entry name" value="AAA"/>
    <property type="match status" value="1"/>
</dbReference>
<dbReference type="AlphaFoldDB" id="A0A371J8U3"/>
<comment type="function">
    <text evidence="13">Acts as a processive, ATP-dependent zinc metallopeptidase for both cytoplasmic and membrane proteins. Plays a role in the quality control of integral membrane proteins.</text>
</comment>
<dbReference type="FunFam" id="1.10.8.60:FF:000001">
    <property type="entry name" value="ATP-dependent zinc metalloprotease FtsH"/>
    <property type="match status" value="1"/>
</dbReference>
<keyword evidence="12 13" id="KW-0472">Membrane</keyword>
<comment type="similarity">
    <text evidence="14">Belongs to the AAA ATPase family.</text>
</comment>
<dbReference type="InterPro" id="IPR003960">
    <property type="entry name" value="ATPase_AAA_CS"/>
</dbReference>
<evidence type="ECO:0000256" key="9">
    <source>
        <dbReference type="ARBA" id="ARBA00022840"/>
    </source>
</evidence>
<dbReference type="Gene3D" id="3.30.720.210">
    <property type="match status" value="1"/>
</dbReference>
<gene>
    <name evidence="13" type="primary">ftsH</name>
    <name evidence="16" type="ORF">CG710_018835</name>
</gene>
<keyword evidence="5 13" id="KW-0479">Metal-binding</keyword>
<dbReference type="RefSeq" id="WP_094376954.1">
    <property type="nucleotide sequence ID" value="NZ_NOKA02000072.1"/>
</dbReference>
<dbReference type="GO" id="GO:0005524">
    <property type="term" value="F:ATP binding"/>
    <property type="evidence" value="ECO:0007669"/>
    <property type="project" value="UniProtKB-UniRule"/>
</dbReference>
<evidence type="ECO:0000256" key="11">
    <source>
        <dbReference type="ARBA" id="ARBA00023049"/>
    </source>
</evidence>
<evidence type="ECO:0000259" key="15">
    <source>
        <dbReference type="SMART" id="SM00382"/>
    </source>
</evidence>
<dbReference type="GO" id="GO:0016887">
    <property type="term" value="F:ATP hydrolysis activity"/>
    <property type="evidence" value="ECO:0007669"/>
    <property type="project" value="UniProtKB-UniRule"/>
</dbReference>
<dbReference type="HAMAP" id="MF_01458">
    <property type="entry name" value="FtsH"/>
    <property type="match status" value="1"/>
</dbReference>
<dbReference type="InterPro" id="IPR003959">
    <property type="entry name" value="ATPase_AAA_core"/>
</dbReference>
<dbReference type="InterPro" id="IPR037219">
    <property type="entry name" value="Peptidase_M41-like"/>
</dbReference>
<dbReference type="GO" id="GO:0005737">
    <property type="term" value="C:cytoplasm"/>
    <property type="evidence" value="ECO:0007669"/>
    <property type="project" value="UniProtKB-ARBA"/>
</dbReference>
<dbReference type="CDD" id="cd19501">
    <property type="entry name" value="RecA-like_FtsH"/>
    <property type="match status" value="1"/>
</dbReference>
<evidence type="ECO:0000256" key="6">
    <source>
        <dbReference type="ARBA" id="ARBA00022741"/>
    </source>
</evidence>
<feature type="binding site" evidence="13">
    <location>
        <position position="408"/>
    </location>
    <ligand>
        <name>Zn(2+)</name>
        <dbReference type="ChEBI" id="CHEBI:29105"/>
        <note>catalytic</note>
    </ligand>
</feature>
<dbReference type="EC" id="3.4.24.-" evidence="13"/>
<feature type="binding site" evidence="13">
    <location>
        <begin position="185"/>
        <end position="192"/>
    </location>
    <ligand>
        <name>ATP</name>
        <dbReference type="ChEBI" id="CHEBI:30616"/>
    </ligand>
</feature>
<feature type="transmembrane region" description="Helical" evidence="13">
    <location>
        <begin position="99"/>
        <end position="120"/>
    </location>
</feature>
<keyword evidence="7 13" id="KW-0378">Hydrolase</keyword>
<dbReference type="PANTHER" id="PTHR23076">
    <property type="entry name" value="METALLOPROTEASE M41 FTSH"/>
    <property type="match status" value="1"/>
</dbReference>
<keyword evidence="4 13" id="KW-0812">Transmembrane</keyword>
<comment type="similarity">
    <text evidence="13">In the central section; belongs to the AAA ATPase family.</text>
</comment>
<dbReference type="GO" id="GO:0004222">
    <property type="term" value="F:metalloendopeptidase activity"/>
    <property type="evidence" value="ECO:0007669"/>
    <property type="project" value="InterPro"/>
</dbReference>
<evidence type="ECO:0000256" key="14">
    <source>
        <dbReference type="RuleBase" id="RU003651"/>
    </source>
</evidence>
<keyword evidence="6 13" id="KW-0547">Nucleotide-binding</keyword>
<keyword evidence="10 13" id="KW-1133">Transmembrane helix</keyword>
<comment type="subcellular location">
    <subcellularLocation>
        <location evidence="13">Cell membrane</location>
        <topology evidence="13">Multi-pass membrane protein</topology>
        <orientation evidence="13">Cytoplasmic side</orientation>
    </subcellularLocation>
    <subcellularLocation>
        <location evidence="1">Membrane</location>
    </subcellularLocation>
</comment>
<sequence length="572" mass="63337">MPKKYIVALVSLLLITCFILFGIYDQNNTIIKMSYPEFLKAVEEQQVKEVTFTNNTNTFQTKLVNDNDTVYSVPNPKTENFTESLLLQNITVNYGKSGLVPMNLMILIFLVLGSGGIWYVRNRKNKSLIKNVNKTKEKNSLITLNHVAGNAEARNMLEDVISFIKEPDKYASVGARMPKGVLLYGPPGTGKTLMAKAVAGEANVPFYAMSGSDFVQMYVGVGASRIRSLFQKAKKSEKAVIFIDEIDAIGKKRARGNSSSNDERDQTLNALLTEMSGFHENSGIIVIGATNRLDTLDEALLRPGRFDRQIEIGLPDINSRKKILSLHANTKPLASDIDLDALSKSTVYFSGAMLENLLNEAAIYAANDNQQIITNENIEKAFYTVLAGSPKIDRSYITERDKKITAYHEAGHALITKLLLPENYISKVTIIPSVNGAGGFNLTIPKDTLYQNQRQIKSTIQTLLGGRIAEELIFGAEEVTTGASNDIQKASSLVLNYINKLGMDAELGLFSLSCLEYDSDSHLIEKCRSMMNSLYEETKQLLQVNLHLLEKITAELLDKESLSGNDIDRICA</sequence>
<dbReference type="GO" id="GO:0006508">
    <property type="term" value="P:proteolysis"/>
    <property type="evidence" value="ECO:0007669"/>
    <property type="project" value="UniProtKB-KW"/>
</dbReference>
<dbReference type="Pfam" id="PF17862">
    <property type="entry name" value="AAA_lid_3"/>
    <property type="match status" value="1"/>
</dbReference>
<dbReference type="InterPro" id="IPR000642">
    <property type="entry name" value="Peptidase_M41"/>
</dbReference>
<feature type="transmembrane region" description="Helical" evidence="13">
    <location>
        <begin position="5"/>
        <end position="24"/>
    </location>
</feature>
<evidence type="ECO:0000256" key="13">
    <source>
        <dbReference type="HAMAP-Rule" id="MF_01458"/>
    </source>
</evidence>
<dbReference type="FunFam" id="3.40.50.300:FF:000352">
    <property type="entry name" value="ATP-dependent zinc metalloprotease FTSH 7, chloroplastic"/>
    <property type="match status" value="1"/>
</dbReference>
<keyword evidence="3 13" id="KW-0645">Protease</keyword>
<dbReference type="PROSITE" id="PS00674">
    <property type="entry name" value="AAA"/>
    <property type="match status" value="1"/>
</dbReference>
<comment type="subunit">
    <text evidence="13">Homohexamer.</text>
</comment>
<comment type="caution">
    <text evidence="16">The sequence shown here is derived from an EMBL/GenBank/DDBJ whole genome shotgun (WGS) entry which is preliminary data.</text>
</comment>
<evidence type="ECO:0000256" key="1">
    <source>
        <dbReference type="ARBA" id="ARBA00004370"/>
    </source>
</evidence>
<dbReference type="InterPro" id="IPR005936">
    <property type="entry name" value="FtsH"/>
</dbReference>
<dbReference type="GO" id="GO:0030163">
    <property type="term" value="P:protein catabolic process"/>
    <property type="evidence" value="ECO:0007669"/>
    <property type="project" value="UniProtKB-UniRule"/>
</dbReference>
<dbReference type="Gene3D" id="1.20.58.760">
    <property type="entry name" value="Peptidase M41"/>
    <property type="match status" value="1"/>
</dbReference>
<dbReference type="PANTHER" id="PTHR23076:SF113">
    <property type="entry name" value="ATP-DEPENDENT ZINC METALLOPROTEASE FTSH 1, CHLOROPLASTIC-RELATED"/>
    <property type="match status" value="1"/>
</dbReference>
<dbReference type="Proteomes" id="UP000216411">
    <property type="component" value="Unassembled WGS sequence"/>
</dbReference>
<evidence type="ECO:0000256" key="10">
    <source>
        <dbReference type="ARBA" id="ARBA00022989"/>
    </source>
</evidence>
<evidence type="ECO:0000313" key="17">
    <source>
        <dbReference type="Proteomes" id="UP000216411"/>
    </source>
</evidence>
<comment type="cofactor">
    <cofactor evidence="13">
        <name>Zn(2+)</name>
        <dbReference type="ChEBI" id="CHEBI:29105"/>
    </cofactor>
    <text evidence="13">Binds 1 zinc ion per subunit.</text>
</comment>
<dbReference type="SUPFAM" id="SSF52540">
    <property type="entry name" value="P-loop containing nucleoside triphosphate hydrolases"/>
    <property type="match status" value="1"/>
</dbReference>
<organism evidence="16 17">
    <name type="scientific">Lachnotalea glycerini</name>
    <dbReference type="NCBI Taxonomy" id="1763509"/>
    <lineage>
        <taxon>Bacteria</taxon>
        <taxon>Bacillati</taxon>
        <taxon>Bacillota</taxon>
        <taxon>Clostridia</taxon>
        <taxon>Lachnospirales</taxon>
        <taxon>Lachnospiraceae</taxon>
        <taxon>Lachnotalea</taxon>
    </lineage>
</organism>
<dbReference type="Gene3D" id="1.10.8.60">
    <property type="match status" value="1"/>
</dbReference>
<evidence type="ECO:0000256" key="4">
    <source>
        <dbReference type="ARBA" id="ARBA00022692"/>
    </source>
</evidence>
<dbReference type="GO" id="GO:0008270">
    <property type="term" value="F:zinc ion binding"/>
    <property type="evidence" value="ECO:0007669"/>
    <property type="project" value="UniProtKB-UniRule"/>
</dbReference>
<evidence type="ECO:0000256" key="3">
    <source>
        <dbReference type="ARBA" id="ARBA00022670"/>
    </source>
</evidence>
<evidence type="ECO:0000256" key="8">
    <source>
        <dbReference type="ARBA" id="ARBA00022833"/>
    </source>
</evidence>
<name>A0A371J8U3_9FIRM</name>
<keyword evidence="13" id="KW-1003">Cell membrane</keyword>
<evidence type="ECO:0000256" key="12">
    <source>
        <dbReference type="ARBA" id="ARBA00023136"/>
    </source>
</evidence>
<evidence type="ECO:0000256" key="7">
    <source>
        <dbReference type="ARBA" id="ARBA00022801"/>
    </source>
</evidence>
<keyword evidence="11 13" id="KW-0482">Metalloprotease</keyword>
<dbReference type="GO" id="GO:0005886">
    <property type="term" value="C:plasma membrane"/>
    <property type="evidence" value="ECO:0007669"/>
    <property type="project" value="UniProtKB-SubCell"/>
</dbReference>
<feature type="domain" description="AAA+ ATPase" evidence="15">
    <location>
        <begin position="177"/>
        <end position="316"/>
    </location>
</feature>
<evidence type="ECO:0000256" key="5">
    <source>
        <dbReference type="ARBA" id="ARBA00022723"/>
    </source>
</evidence>
<keyword evidence="9 13" id="KW-0067">ATP-binding</keyword>
<dbReference type="InterPro" id="IPR041569">
    <property type="entry name" value="AAA_lid_3"/>
</dbReference>
<dbReference type="GO" id="GO:0004176">
    <property type="term" value="F:ATP-dependent peptidase activity"/>
    <property type="evidence" value="ECO:0007669"/>
    <property type="project" value="InterPro"/>
</dbReference>
<keyword evidence="8 13" id="KW-0862">Zinc</keyword>
<comment type="similarity">
    <text evidence="2 13">In the C-terminal section; belongs to the peptidase M41 family.</text>
</comment>
<dbReference type="InterPro" id="IPR011546">
    <property type="entry name" value="Pept_M41_FtsH_extracell"/>
</dbReference>
<evidence type="ECO:0000256" key="2">
    <source>
        <dbReference type="ARBA" id="ARBA00010044"/>
    </source>
</evidence>
<dbReference type="OrthoDB" id="9809379at2"/>
<dbReference type="Gene3D" id="3.40.50.300">
    <property type="entry name" value="P-loop containing nucleotide triphosphate hydrolases"/>
    <property type="match status" value="1"/>
</dbReference>
<feature type="active site" evidence="13">
    <location>
        <position position="409"/>
    </location>
</feature>
<reference evidence="16 17" key="1">
    <citation type="journal article" date="2017" name="Genome Announc.">
        <title>Draft Genome Sequence of a Sporulating and Motile Strain of Lachnotalea glycerini Isolated from Water in Quebec City, Canada.</title>
        <authorList>
            <person name="Maheux A.F."/>
            <person name="Boudreau D.K."/>
            <person name="Berube E."/>
            <person name="Boissinot M."/>
            <person name="Raymond F."/>
            <person name="Brodeur S."/>
            <person name="Corbeil J."/>
            <person name="Isabel S."/>
            <person name="Omar R.F."/>
            <person name="Bergeron M.G."/>
        </authorList>
    </citation>
    <scope>NUCLEOTIDE SEQUENCE [LARGE SCALE GENOMIC DNA]</scope>
    <source>
        <strain evidence="16 17">CCRI-19302</strain>
    </source>
</reference>
<dbReference type="SUPFAM" id="SSF140990">
    <property type="entry name" value="FtsH protease domain-like"/>
    <property type="match status" value="1"/>
</dbReference>
<dbReference type="Pfam" id="PF00004">
    <property type="entry name" value="AAA"/>
    <property type="match status" value="1"/>
</dbReference>
<protein>
    <recommendedName>
        <fullName evidence="13">ATP-dependent zinc metalloprotease FtsH</fullName>
        <ecNumber evidence="13">3.4.24.-</ecNumber>
    </recommendedName>
</protein>
<dbReference type="Pfam" id="PF01434">
    <property type="entry name" value="Peptidase_M41"/>
    <property type="match status" value="1"/>
</dbReference>
<feature type="binding site" evidence="13">
    <location>
        <position position="486"/>
    </location>
    <ligand>
        <name>Zn(2+)</name>
        <dbReference type="ChEBI" id="CHEBI:29105"/>
        <note>catalytic</note>
    </ligand>
</feature>
<accession>A0A371J8U3</accession>
<dbReference type="EMBL" id="NOKA02000072">
    <property type="protein sequence ID" value="RDY29097.1"/>
    <property type="molecule type" value="Genomic_DNA"/>
</dbReference>